<protein>
    <submittedName>
        <fullName evidence="1">Uncharacterized protein</fullName>
    </submittedName>
</protein>
<proteinExistence type="predicted"/>
<gene>
    <name evidence="1" type="ORF">ADL28_30625</name>
</gene>
<dbReference type="EMBL" id="LLZJ01000378">
    <property type="protein sequence ID" value="KUL48277.1"/>
    <property type="molecule type" value="Genomic_DNA"/>
</dbReference>
<comment type="caution">
    <text evidence="1">The sequence shown here is derived from an EMBL/GenBank/DDBJ whole genome shotgun (WGS) entry which is preliminary data.</text>
</comment>
<dbReference type="Proteomes" id="UP000053413">
    <property type="component" value="Unassembled WGS sequence"/>
</dbReference>
<organism evidence="1 2">
    <name type="scientific">Streptomyces violaceusniger</name>
    <dbReference type="NCBI Taxonomy" id="68280"/>
    <lineage>
        <taxon>Bacteria</taxon>
        <taxon>Bacillati</taxon>
        <taxon>Actinomycetota</taxon>
        <taxon>Actinomycetes</taxon>
        <taxon>Kitasatosporales</taxon>
        <taxon>Streptomycetaceae</taxon>
        <taxon>Streptomyces</taxon>
        <taxon>Streptomyces violaceusniger group</taxon>
    </lineage>
</organism>
<accession>A0A0X3VUP4</accession>
<sequence length="71" mass="7776">MVVNGNRRGFLGRISAAGRGLRQVGVHFDAVCVARVRALTWPLKQKSALAPEVPFVEAGLLQDCCARWWVA</sequence>
<reference evidence="2" key="1">
    <citation type="submission" date="2015-10" db="EMBL/GenBank/DDBJ databases">
        <authorList>
            <person name="Ju K.-S."/>
            <person name="Doroghazi J.R."/>
            <person name="Metcalf W.W."/>
        </authorList>
    </citation>
    <scope>NUCLEOTIDE SEQUENCE [LARGE SCALE GENOMIC DNA]</scope>
    <source>
        <strain evidence="2">NRRL F-8817</strain>
    </source>
</reference>
<dbReference type="AlphaFoldDB" id="A0A0X3VUP4"/>
<evidence type="ECO:0000313" key="1">
    <source>
        <dbReference type="EMBL" id="KUL48277.1"/>
    </source>
</evidence>
<name>A0A0X3VUP4_STRVO</name>
<evidence type="ECO:0000313" key="2">
    <source>
        <dbReference type="Proteomes" id="UP000053413"/>
    </source>
</evidence>